<dbReference type="EMBL" id="MNCJ02000323">
    <property type="protein sequence ID" value="KAF5794948.1"/>
    <property type="molecule type" value="Genomic_DNA"/>
</dbReference>
<dbReference type="Gramene" id="mRNA:HanXRQr2_Chr08g0334011">
    <property type="protein sequence ID" value="mRNA:HanXRQr2_Chr08g0334011"/>
    <property type="gene ID" value="HanXRQr2_Chr08g0334011"/>
</dbReference>
<evidence type="ECO:0000313" key="4">
    <source>
        <dbReference type="Proteomes" id="UP000215914"/>
    </source>
</evidence>
<dbReference type="AlphaFoldDB" id="A0A251U5N6"/>
<evidence type="ECO:0000313" key="2">
    <source>
        <dbReference type="EMBL" id="KAF5794948.1"/>
    </source>
</evidence>
<gene>
    <name evidence="3" type="ORF">HannXRQ_Chr08g0222301</name>
    <name evidence="2" type="ORF">HanXRQr2_Chr08g0334011</name>
</gene>
<accession>A0A251U5N6</accession>
<dbReference type="Proteomes" id="UP000215914">
    <property type="component" value="Chromosome 8"/>
</dbReference>
<keyword evidence="4" id="KW-1185">Reference proteome</keyword>
<protein>
    <submittedName>
        <fullName evidence="3">Uncharacterized protein</fullName>
    </submittedName>
</protein>
<reference evidence="2 4" key="1">
    <citation type="journal article" date="2017" name="Nature">
        <title>The sunflower genome provides insights into oil metabolism, flowering and Asterid evolution.</title>
        <authorList>
            <person name="Badouin H."/>
            <person name="Gouzy J."/>
            <person name="Grassa C.J."/>
            <person name="Murat F."/>
            <person name="Staton S.E."/>
            <person name="Cottret L."/>
            <person name="Lelandais-Briere C."/>
            <person name="Owens G.L."/>
            <person name="Carrere S."/>
            <person name="Mayjonade B."/>
            <person name="Legrand L."/>
            <person name="Gill N."/>
            <person name="Kane N.C."/>
            <person name="Bowers J.E."/>
            <person name="Hubner S."/>
            <person name="Bellec A."/>
            <person name="Berard A."/>
            <person name="Berges H."/>
            <person name="Blanchet N."/>
            <person name="Boniface M.C."/>
            <person name="Brunel D."/>
            <person name="Catrice O."/>
            <person name="Chaidir N."/>
            <person name="Claudel C."/>
            <person name="Donnadieu C."/>
            <person name="Faraut T."/>
            <person name="Fievet G."/>
            <person name="Helmstetter N."/>
            <person name="King M."/>
            <person name="Knapp S.J."/>
            <person name="Lai Z."/>
            <person name="Le Paslier M.C."/>
            <person name="Lippi Y."/>
            <person name="Lorenzon L."/>
            <person name="Mandel J.R."/>
            <person name="Marage G."/>
            <person name="Marchand G."/>
            <person name="Marquand E."/>
            <person name="Bret-Mestries E."/>
            <person name="Morien E."/>
            <person name="Nambeesan S."/>
            <person name="Nguyen T."/>
            <person name="Pegot-Espagnet P."/>
            <person name="Pouilly N."/>
            <person name="Raftis F."/>
            <person name="Sallet E."/>
            <person name="Schiex T."/>
            <person name="Thomas J."/>
            <person name="Vandecasteele C."/>
            <person name="Vares D."/>
            <person name="Vear F."/>
            <person name="Vautrin S."/>
            <person name="Crespi M."/>
            <person name="Mangin B."/>
            <person name="Burke J.M."/>
            <person name="Salse J."/>
            <person name="Munos S."/>
            <person name="Vincourt P."/>
            <person name="Rieseberg L.H."/>
            <person name="Langlade N.B."/>
        </authorList>
    </citation>
    <scope>NUCLEOTIDE SEQUENCE [LARGE SCALE GENOMIC DNA]</scope>
    <source>
        <strain evidence="4">cv. SF193</strain>
        <tissue evidence="2">Leaves</tissue>
    </source>
</reference>
<feature type="compositionally biased region" description="Basic and acidic residues" evidence="1">
    <location>
        <begin position="10"/>
        <end position="19"/>
    </location>
</feature>
<dbReference type="InParanoid" id="A0A251U5N6"/>
<evidence type="ECO:0000256" key="1">
    <source>
        <dbReference type="SAM" id="MobiDB-lite"/>
    </source>
</evidence>
<evidence type="ECO:0000313" key="3">
    <source>
        <dbReference type="EMBL" id="OTG18363.1"/>
    </source>
</evidence>
<organism evidence="3 4">
    <name type="scientific">Helianthus annuus</name>
    <name type="common">Common sunflower</name>
    <dbReference type="NCBI Taxonomy" id="4232"/>
    <lineage>
        <taxon>Eukaryota</taxon>
        <taxon>Viridiplantae</taxon>
        <taxon>Streptophyta</taxon>
        <taxon>Embryophyta</taxon>
        <taxon>Tracheophyta</taxon>
        <taxon>Spermatophyta</taxon>
        <taxon>Magnoliopsida</taxon>
        <taxon>eudicotyledons</taxon>
        <taxon>Gunneridae</taxon>
        <taxon>Pentapetalae</taxon>
        <taxon>asterids</taxon>
        <taxon>campanulids</taxon>
        <taxon>Asterales</taxon>
        <taxon>Asteraceae</taxon>
        <taxon>Asteroideae</taxon>
        <taxon>Heliantheae alliance</taxon>
        <taxon>Heliantheae</taxon>
        <taxon>Helianthus</taxon>
    </lineage>
</organism>
<reference evidence="2" key="3">
    <citation type="submission" date="2020-06" db="EMBL/GenBank/DDBJ databases">
        <title>Helianthus annuus Genome sequencing and assembly Release 2.</title>
        <authorList>
            <person name="Gouzy J."/>
            <person name="Langlade N."/>
            <person name="Munos S."/>
        </authorList>
    </citation>
    <scope>NUCLEOTIDE SEQUENCE</scope>
    <source>
        <tissue evidence="2">Leaves</tissue>
    </source>
</reference>
<feature type="region of interest" description="Disordered" evidence="1">
    <location>
        <begin position="1"/>
        <end position="30"/>
    </location>
</feature>
<reference evidence="3" key="2">
    <citation type="submission" date="2017-02" db="EMBL/GenBank/DDBJ databases">
        <title>Sunflower complete genome.</title>
        <authorList>
            <person name="Langlade N."/>
            <person name="Munos S."/>
        </authorList>
    </citation>
    <scope>NUCLEOTIDE SEQUENCE [LARGE SCALE GENOMIC DNA]</scope>
    <source>
        <tissue evidence="3">Leaves</tissue>
    </source>
</reference>
<proteinExistence type="predicted"/>
<sequence>MMMVSVVADDGSRQRRRYDSSSSSIGNGDTRMVTVVQLRWNDGTAEPRFTSVVATEEVHSPSVE</sequence>
<dbReference type="EMBL" id="CM007897">
    <property type="protein sequence ID" value="OTG18363.1"/>
    <property type="molecule type" value="Genomic_DNA"/>
</dbReference>
<feature type="compositionally biased region" description="Low complexity" evidence="1">
    <location>
        <begin position="20"/>
        <end position="29"/>
    </location>
</feature>
<name>A0A251U5N6_HELAN</name>